<protein>
    <submittedName>
        <fullName evidence="1">Uncharacterized protein</fullName>
    </submittedName>
</protein>
<evidence type="ECO:0000313" key="2">
    <source>
        <dbReference type="Proteomes" id="UP000316598"/>
    </source>
</evidence>
<sequence length="42" mass="4413">MMLCGQRCPDPCGALPLRLALAFAAVVTMGRDTCVYAVVVLS</sequence>
<dbReference type="AlphaFoldDB" id="A0A5C5WMM7"/>
<dbReference type="Proteomes" id="UP000316598">
    <property type="component" value="Unassembled WGS sequence"/>
</dbReference>
<comment type="caution">
    <text evidence="1">The sequence shown here is derived from an EMBL/GenBank/DDBJ whole genome shotgun (WGS) entry which is preliminary data.</text>
</comment>
<gene>
    <name evidence="1" type="ORF">Pla22_40400</name>
</gene>
<keyword evidence="2" id="KW-1185">Reference proteome</keyword>
<organism evidence="1 2">
    <name type="scientific">Rubripirellula amarantea</name>
    <dbReference type="NCBI Taxonomy" id="2527999"/>
    <lineage>
        <taxon>Bacteria</taxon>
        <taxon>Pseudomonadati</taxon>
        <taxon>Planctomycetota</taxon>
        <taxon>Planctomycetia</taxon>
        <taxon>Pirellulales</taxon>
        <taxon>Pirellulaceae</taxon>
        <taxon>Rubripirellula</taxon>
    </lineage>
</organism>
<proteinExistence type="predicted"/>
<evidence type="ECO:0000313" key="1">
    <source>
        <dbReference type="EMBL" id="TWT51263.1"/>
    </source>
</evidence>
<reference evidence="1 2" key="1">
    <citation type="submission" date="2019-02" db="EMBL/GenBank/DDBJ databases">
        <title>Deep-cultivation of Planctomycetes and their phenomic and genomic characterization uncovers novel biology.</title>
        <authorList>
            <person name="Wiegand S."/>
            <person name="Jogler M."/>
            <person name="Boedeker C."/>
            <person name="Pinto D."/>
            <person name="Vollmers J."/>
            <person name="Rivas-Marin E."/>
            <person name="Kohn T."/>
            <person name="Peeters S.H."/>
            <person name="Heuer A."/>
            <person name="Rast P."/>
            <person name="Oberbeckmann S."/>
            <person name="Bunk B."/>
            <person name="Jeske O."/>
            <person name="Meyerdierks A."/>
            <person name="Storesund J.E."/>
            <person name="Kallscheuer N."/>
            <person name="Luecker S."/>
            <person name="Lage O.M."/>
            <person name="Pohl T."/>
            <person name="Merkel B.J."/>
            <person name="Hornburger P."/>
            <person name="Mueller R.-W."/>
            <person name="Bruemmer F."/>
            <person name="Labrenz M."/>
            <person name="Spormann A.M."/>
            <person name="Op Den Camp H."/>
            <person name="Overmann J."/>
            <person name="Amann R."/>
            <person name="Jetten M.S.M."/>
            <person name="Mascher T."/>
            <person name="Medema M.H."/>
            <person name="Devos D.P."/>
            <person name="Kaster A.-K."/>
            <person name="Ovreas L."/>
            <person name="Rohde M."/>
            <person name="Galperin M.Y."/>
            <person name="Jogler C."/>
        </authorList>
    </citation>
    <scope>NUCLEOTIDE SEQUENCE [LARGE SCALE GENOMIC DNA]</scope>
    <source>
        <strain evidence="1 2">Pla22</strain>
    </source>
</reference>
<dbReference type="EMBL" id="SJPI01000002">
    <property type="protein sequence ID" value="TWT51263.1"/>
    <property type="molecule type" value="Genomic_DNA"/>
</dbReference>
<name>A0A5C5WMM7_9BACT</name>
<accession>A0A5C5WMM7</accession>